<keyword evidence="2" id="KW-1185">Reference proteome</keyword>
<dbReference type="InterPro" id="IPR015068">
    <property type="entry name" value="DUF1877"/>
</dbReference>
<dbReference type="RefSeq" id="WP_197675790.1">
    <property type="nucleotide sequence ID" value="NZ_LT594323.1"/>
</dbReference>
<proteinExistence type="predicted"/>
<dbReference type="Proteomes" id="UP000199385">
    <property type="component" value="Chromosome I"/>
</dbReference>
<evidence type="ECO:0008006" key="3">
    <source>
        <dbReference type="Google" id="ProtNLM"/>
    </source>
</evidence>
<dbReference type="PATRIC" id="fig|261654.4.peg.5091"/>
<evidence type="ECO:0000313" key="1">
    <source>
        <dbReference type="EMBL" id="SBT51108.1"/>
    </source>
</evidence>
<organism evidence="1 2">
    <name type="scientific">Micromonospora auratinigra</name>
    <dbReference type="NCBI Taxonomy" id="261654"/>
    <lineage>
        <taxon>Bacteria</taxon>
        <taxon>Bacillati</taxon>
        <taxon>Actinomycetota</taxon>
        <taxon>Actinomycetes</taxon>
        <taxon>Micromonosporales</taxon>
        <taxon>Micromonosporaceae</taxon>
        <taxon>Micromonospora</taxon>
    </lineage>
</organism>
<gene>
    <name evidence="1" type="ORF">GA0070611_5023</name>
</gene>
<accession>A0A1A9A4T2</accession>
<sequence length="160" mass="16755">MAVTQQLARLSADRLAACRASADELARLCGYELLPSTAYLDLDWSPAPLLRAAELGAVPTDALRRALTGDVAIGPAPWVDEPVTALEPAAVADVAQALGALDPTVVLAAVPADAAAAAALLGLPDFAGHPRPYLHRHVSALSDFYRYAAGHRLAVALWWD</sequence>
<reference evidence="2" key="1">
    <citation type="submission" date="2016-06" db="EMBL/GenBank/DDBJ databases">
        <authorList>
            <person name="Varghese N."/>
            <person name="Submissions Spin"/>
        </authorList>
    </citation>
    <scope>NUCLEOTIDE SEQUENCE [LARGE SCALE GENOMIC DNA]</scope>
    <source>
        <strain evidence="2">DSM 44815</strain>
    </source>
</reference>
<dbReference type="AlphaFoldDB" id="A0A1A9A4T2"/>
<dbReference type="Gene3D" id="3.40.1760.10">
    <property type="entry name" value="YfbM-like super family"/>
    <property type="match status" value="1"/>
</dbReference>
<evidence type="ECO:0000313" key="2">
    <source>
        <dbReference type="Proteomes" id="UP000199385"/>
    </source>
</evidence>
<name>A0A1A9A4T2_9ACTN</name>
<dbReference type="InterPro" id="IPR035944">
    <property type="entry name" value="YfbM-like_sf"/>
</dbReference>
<protein>
    <recommendedName>
        <fullName evidence="3">DUF1877 domain-containing protein</fullName>
    </recommendedName>
</protein>
<dbReference type="EMBL" id="LT594323">
    <property type="protein sequence ID" value="SBT51108.1"/>
    <property type="molecule type" value="Genomic_DNA"/>
</dbReference>
<dbReference type="STRING" id="261654.GA0070611_5023"/>
<dbReference type="Pfam" id="PF08974">
    <property type="entry name" value="DUF1877"/>
    <property type="match status" value="1"/>
</dbReference>